<evidence type="ECO:0000313" key="2">
    <source>
        <dbReference type="Proteomes" id="UP000290540"/>
    </source>
</evidence>
<dbReference type="AlphaFoldDB" id="A0A4Q2V7F2"/>
<name>A0A4Q2V7F2_FUSOX</name>
<gene>
    <name evidence="1" type="ORF">BFJ63_vAg14388</name>
</gene>
<evidence type="ECO:0008006" key="3">
    <source>
        <dbReference type="Google" id="ProtNLM"/>
    </source>
</evidence>
<dbReference type="Proteomes" id="UP000290540">
    <property type="component" value="Unassembled WGS sequence"/>
</dbReference>
<evidence type="ECO:0000313" key="1">
    <source>
        <dbReference type="EMBL" id="RYC82722.1"/>
    </source>
</evidence>
<protein>
    <recommendedName>
        <fullName evidence="3">Aminoglycoside phosphotransferase domain-containing protein</fullName>
    </recommendedName>
</protein>
<reference evidence="1 2" key="1">
    <citation type="submission" date="2016-12" db="EMBL/GenBank/DDBJ databases">
        <title>Draft genome sequence of Fusarium oxysporum causing rot on Narcissus.</title>
        <authorList>
            <person name="Armitage A.D."/>
            <person name="Taylor A."/>
            <person name="Clarkson J.P."/>
            <person name="Harrison R.J."/>
            <person name="Jackson A.C."/>
        </authorList>
    </citation>
    <scope>NUCLEOTIDE SEQUENCE [LARGE SCALE GENOMIC DNA]</scope>
    <source>
        <strain evidence="1 2">N139</strain>
    </source>
</reference>
<dbReference type="EMBL" id="MQTW01000173">
    <property type="protein sequence ID" value="RYC82722.1"/>
    <property type="molecule type" value="Genomic_DNA"/>
</dbReference>
<proteinExistence type="predicted"/>
<sequence>MAKEITDLCAQINYRAVCELASSLDSGKICSIEHLSEFAWSGALTGCANYHARIRFDDKSATWLLRVPRIMGFAVGFPVHLAEYLIHSEFATLKFLETVGVPVPRAFSISITTQGTYRGIGICFLLKEELTEGPWGVEAVLVGMDGN</sequence>
<comment type="caution">
    <text evidence="1">The sequence shown here is derived from an EMBL/GenBank/DDBJ whole genome shotgun (WGS) entry which is preliminary data.</text>
</comment>
<organism evidence="1 2">
    <name type="scientific">Fusarium oxysporum f. sp. narcissi</name>
    <dbReference type="NCBI Taxonomy" id="451672"/>
    <lineage>
        <taxon>Eukaryota</taxon>
        <taxon>Fungi</taxon>
        <taxon>Dikarya</taxon>
        <taxon>Ascomycota</taxon>
        <taxon>Pezizomycotina</taxon>
        <taxon>Sordariomycetes</taxon>
        <taxon>Hypocreomycetidae</taxon>
        <taxon>Hypocreales</taxon>
        <taxon>Nectriaceae</taxon>
        <taxon>Fusarium</taxon>
        <taxon>Fusarium oxysporum species complex</taxon>
    </lineage>
</organism>
<accession>A0A4Q2V7F2</accession>